<dbReference type="EMBL" id="PJQD01000063">
    <property type="protein sequence ID" value="POY71972.1"/>
    <property type="molecule type" value="Genomic_DNA"/>
</dbReference>
<comment type="caution">
    <text evidence="6">The sequence shown here is derived from an EMBL/GenBank/DDBJ whole genome shotgun (WGS) entry which is preliminary data.</text>
</comment>
<dbReference type="Proteomes" id="UP000237144">
    <property type="component" value="Unassembled WGS sequence"/>
</dbReference>
<sequence>MLSALTRYARSFFTSAPVSQEQALAAKETVESLVRSPVAVFSKSYCPYCTEAKTILSQLGQTPRMKVIELDREALGGPIQQYLAEKAGASRVTVPQIYIKGQNIGGCSDLKKLQREGKLDQLLA</sequence>
<dbReference type="GO" id="GO:0034599">
    <property type="term" value="P:cellular response to oxidative stress"/>
    <property type="evidence" value="ECO:0007669"/>
    <property type="project" value="TreeGrafter"/>
</dbReference>
<evidence type="ECO:0000256" key="3">
    <source>
        <dbReference type="ARBA" id="ARBA00023157"/>
    </source>
</evidence>
<dbReference type="PANTHER" id="PTHR45694">
    <property type="entry name" value="GLUTAREDOXIN 2"/>
    <property type="match status" value="1"/>
</dbReference>
<dbReference type="InterPro" id="IPR011899">
    <property type="entry name" value="Glutaredoxin_euk/vir"/>
</dbReference>
<dbReference type="AlphaFoldDB" id="A0A2S5B5B5"/>
<dbReference type="SUPFAM" id="SSF52833">
    <property type="entry name" value="Thioredoxin-like"/>
    <property type="match status" value="1"/>
</dbReference>
<evidence type="ECO:0000256" key="2">
    <source>
        <dbReference type="ARBA" id="ARBA00022982"/>
    </source>
</evidence>
<dbReference type="InterPro" id="IPR002109">
    <property type="entry name" value="Glutaredoxin"/>
</dbReference>
<keyword evidence="3" id="KW-1015">Disulfide bond</keyword>
<keyword evidence="2" id="KW-0249">Electron transport</keyword>
<keyword evidence="1" id="KW-0813">Transport</keyword>
<dbReference type="Gene3D" id="3.40.30.10">
    <property type="entry name" value="Glutaredoxin"/>
    <property type="match status" value="1"/>
</dbReference>
<dbReference type="InterPro" id="IPR011767">
    <property type="entry name" value="GLR_AS"/>
</dbReference>
<dbReference type="PROSITE" id="PS51354">
    <property type="entry name" value="GLUTAREDOXIN_2"/>
    <property type="match status" value="1"/>
</dbReference>
<dbReference type="PANTHER" id="PTHR45694:SF18">
    <property type="entry name" value="GLUTAREDOXIN-1-RELATED"/>
    <property type="match status" value="1"/>
</dbReference>
<proteinExistence type="predicted"/>
<dbReference type="CDD" id="cd03419">
    <property type="entry name" value="GRX_GRXh_1_2_like"/>
    <property type="match status" value="1"/>
</dbReference>
<dbReference type="NCBIfam" id="TIGR02180">
    <property type="entry name" value="GRX_euk"/>
    <property type="match status" value="1"/>
</dbReference>
<dbReference type="InterPro" id="IPR036249">
    <property type="entry name" value="Thioredoxin-like_sf"/>
</dbReference>
<dbReference type="PROSITE" id="PS00195">
    <property type="entry name" value="GLUTAREDOXIN_1"/>
    <property type="match status" value="1"/>
</dbReference>
<organism evidence="6 7">
    <name type="scientific">Rhodotorula taiwanensis</name>
    <dbReference type="NCBI Taxonomy" id="741276"/>
    <lineage>
        <taxon>Eukaryota</taxon>
        <taxon>Fungi</taxon>
        <taxon>Dikarya</taxon>
        <taxon>Basidiomycota</taxon>
        <taxon>Pucciniomycotina</taxon>
        <taxon>Microbotryomycetes</taxon>
        <taxon>Sporidiobolales</taxon>
        <taxon>Sporidiobolaceae</taxon>
        <taxon>Rhodotorula</taxon>
    </lineage>
</organism>
<name>A0A2S5B5B5_9BASI</name>
<dbReference type="InterPro" id="IPR014025">
    <property type="entry name" value="Glutaredoxin_subgr"/>
</dbReference>
<reference evidence="6 7" key="1">
    <citation type="journal article" date="2018" name="Front. Microbiol.">
        <title>Prospects for Fungal Bioremediation of Acidic Radioactive Waste Sites: Characterization and Genome Sequence of Rhodotorula taiwanensis MD1149.</title>
        <authorList>
            <person name="Tkavc R."/>
            <person name="Matrosova V.Y."/>
            <person name="Grichenko O.E."/>
            <person name="Gostincar C."/>
            <person name="Volpe R.P."/>
            <person name="Klimenkova P."/>
            <person name="Gaidamakova E.K."/>
            <person name="Zhou C.E."/>
            <person name="Stewart B.J."/>
            <person name="Lyman M.G."/>
            <person name="Malfatti S.A."/>
            <person name="Rubinfeld B."/>
            <person name="Courtot M."/>
            <person name="Singh J."/>
            <person name="Dalgard C.L."/>
            <person name="Hamilton T."/>
            <person name="Frey K.G."/>
            <person name="Gunde-Cimerman N."/>
            <person name="Dugan L."/>
            <person name="Daly M.J."/>
        </authorList>
    </citation>
    <scope>NUCLEOTIDE SEQUENCE [LARGE SCALE GENOMIC DNA]</scope>
    <source>
        <strain evidence="6 7">MD1149</strain>
    </source>
</reference>
<dbReference type="PRINTS" id="PR00160">
    <property type="entry name" value="GLUTAREDOXIN"/>
</dbReference>
<dbReference type="OrthoDB" id="418495at2759"/>
<dbReference type="STRING" id="741276.A0A2S5B5B5"/>
<evidence type="ECO:0000256" key="4">
    <source>
        <dbReference type="ARBA" id="ARBA00023284"/>
    </source>
</evidence>
<dbReference type="Pfam" id="PF00462">
    <property type="entry name" value="Glutaredoxin"/>
    <property type="match status" value="1"/>
</dbReference>
<feature type="domain" description="Glutaredoxin" evidence="5">
    <location>
        <begin position="38"/>
        <end position="102"/>
    </location>
</feature>
<evidence type="ECO:0000313" key="6">
    <source>
        <dbReference type="EMBL" id="POY71972.1"/>
    </source>
</evidence>
<evidence type="ECO:0000259" key="5">
    <source>
        <dbReference type="Pfam" id="PF00462"/>
    </source>
</evidence>
<evidence type="ECO:0000256" key="1">
    <source>
        <dbReference type="ARBA" id="ARBA00022448"/>
    </source>
</evidence>
<evidence type="ECO:0000313" key="7">
    <source>
        <dbReference type="Proteomes" id="UP000237144"/>
    </source>
</evidence>
<accession>A0A2S5B5B5</accession>
<dbReference type="GO" id="GO:0005737">
    <property type="term" value="C:cytoplasm"/>
    <property type="evidence" value="ECO:0007669"/>
    <property type="project" value="TreeGrafter"/>
</dbReference>
<dbReference type="GO" id="GO:0015038">
    <property type="term" value="F:glutathione disulfide oxidoreductase activity"/>
    <property type="evidence" value="ECO:0007669"/>
    <property type="project" value="TreeGrafter"/>
</dbReference>
<keyword evidence="7" id="KW-1185">Reference proteome</keyword>
<keyword evidence="4" id="KW-0676">Redox-active center</keyword>
<gene>
    <name evidence="6" type="ORF">BMF94_4981</name>
</gene>
<protein>
    <submittedName>
        <fullName evidence="6">Dithiol glutaredoxin</fullName>
    </submittedName>
</protein>